<dbReference type="Proteomes" id="UP000031668">
    <property type="component" value="Unassembled WGS sequence"/>
</dbReference>
<dbReference type="AlphaFoldDB" id="A0A0C2N7G5"/>
<keyword evidence="3" id="KW-1185">Reference proteome</keyword>
<evidence type="ECO:0000256" key="1">
    <source>
        <dbReference type="SAM" id="MobiDB-lite"/>
    </source>
</evidence>
<protein>
    <submittedName>
        <fullName evidence="2">Uncharacterized protein</fullName>
    </submittedName>
</protein>
<sequence length="154" mass="18136">MEGSVTQIGLDWVVTDVYGEETLVQCGNREQNNVRRNIRDYFRADQDVEPGAHVRPTKILVWVDRFTDPKLMDSMIRRSLGNLWLASNIIKQKDRRMRFDVYLNTQVEEALVRLNRYKYKARYFARTELSKKLRPQVKAEKRSVKGKGSRLLTS</sequence>
<comment type="caution">
    <text evidence="2">The sequence shown here is derived from an EMBL/GenBank/DDBJ whole genome shotgun (WGS) entry which is preliminary data.</text>
</comment>
<name>A0A0C2N7G5_THEKT</name>
<gene>
    <name evidence="2" type="ORF">RF11_01118</name>
</gene>
<organism evidence="2 3">
    <name type="scientific">Thelohanellus kitauei</name>
    <name type="common">Myxosporean</name>
    <dbReference type="NCBI Taxonomy" id="669202"/>
    <lineage>
        <taxon>Eukaryota</taxon>
        <taxon>Metazoa</taxon>
        <taxon>Cnidaria</taxon>
        <taxon>Myxozoa</taxon>
        <taxon>Myxosporea</taxon>
        <taxon>Bivalvulida</taxon>
        <taxon>Platysporina</taxon>
        <taxon>Myxobolidae</taxon>
        <taxon>Thelohanellus</taxon>
    </lineage>
</organism>
<accession>A0A0C2N7G5</accession>
<reference evidence="2 3" key="1">
    <citation type="journal article" date="2014" name="Genome Biol. Evol.">
        <title>The genome of the myxosporean Thelohanellus kitauei shows adaptations to nutrient acquisition within its fish host.</title>
        <authorList>
            <person name="Yang Y."/>
            <person name="Xiong J."/>
            <person name="Zhou Z."/>
            <person name="Huo F."/>
            <person name="Miao W."/>
            <person name="Ran C."/>
            <person name="Liu Y."/>
            <person name="Zhang J."/>
            <person name="Feng J."/>
            <person name="Wang M."/>
            <person name="Wang M."/>
            <person name="Wang L."/>
            <person name="Yao B."/>
        </authorList>
    </citation>
    <scope>NUCLEOTIDE SEQUENCE [LARGE SCALE GENOMIC DNA]</scope>
    <source>
        <strain evidence="2">Wuqing</strain>
    </source>
</reference>
<proteinExistence type="predicted"/>
<evidence type="ECO:0000313" key="3">
    <source>
        <dbReference type="Proteomes" id="UP000031668"/>
    </source>
</evidence>
<evidence type="ECO:0000313" key="2">
    <source>
        <dbReference type="EMBL" id="KII72275.1"/>
    </source>
</evidence>
<feature type="region of interest" description="Disordered" evidence="1">
    <location>
        <begin position="135"/>
        <end position="154"/>
    </location>
</feature>
<dbReference type="EMBL" id="JWZT01001311">
    <property type="protein sequence ID" value="KII72275.1"/>
    <property type="molecule type" value="Genomic_DNA"/>
</dbReference>